<dbReference type="OrthoDB" id="2609391at2759"/>
<sequence length="110" mass="12336">MSSLEKSMQAMTDYDPNWYPSSKVQIALTLLSGLSGVPNLTAEHVLCKVNQPHVRLGDKGYTPFVAVCSSMKSSWDRRPSNAQLERLKGLIGKEPDWFVDVNPSSFYRDD</sequence>
<evidence type="ECO:0000313" key="1">
    <source>
        <dbReference type="EMBL" id="GLB43897.1"/>
    </source>
</evidence>
<dbReference type="AlphaFoldDB" id="A0A9P3PVU6"/>
<reference evidence="1" key="1">
    <citation type="submission" date="2022-07" db="EMBL/GenBank/DDBJ databases">
        <title>The genome of Lyophyllum shimeji provides insight into the initial evolution of ectomycorrhizal fungal genome.</title>
        <authorList>
            <person name="Kobayashi Y."/>
            <person name="Shibata T."/>
            <person name="Hirakawa H."/>
            <person name="Shigenobu S."/>
            <person name="Nishiyama T."/>
            <person name="Yamada A."/>
            <person name="Hasebe M."/>
            <person name="Kawaguchi M."/>
        </authorList>
    </citation>
    <scope>NUCLEOTIDE SEQUENCE</scope>
    <source>
        <strain evidence="1">AT787</strain>
    </source>
</reference>
<gene>
    <name evidence="1" type="ORF">LshimejAT787_1500810</name>
</gene>
<comment type="caution">
    <text evidence="1">The sequence shown here is derived from an EMBL/GenBank/DDBJ whole genome shotgun (WGS) entry which is preliminary data.</text>
</comment>
<dbReference type="EMBL" id="BRPK01000015">
    <property type="protein sequence ID" value="GLB43897.1"/>
    <property type="molecule type" value="Genomic_DNA"/>
</dbReference>
<proteinExistence type="predicted"/>
<accession>A0A9P3PVU6</accession>
<protein>
    <submittedName>
        <fullName evidence="1">Uncharacterized protein</fullName>
    </submittedName>
</protein>
<organism evidence="1 2">
    <name type="scientific">Lyophyllum shimeji</name>
    <name type="common">Hon-shimeji</name>
    <name type="synonym">Tricholoma shimeji</name>
    <dbReference type="NCBI Taxonomy" id="47721"/>
    <lineage>
        <taxon>Eukaryota</taxon>
        <taxon>Fungi</taxon>
        <taxon>Dikarya</taxon>
        <taxon>Basidiomycota</taxon>
        <taxon>Agaricomycotina</taxon>
        <taxon>Agaricomycetes</taxon>
        <taxon>Agaricomycetidae</taxon>
        <taxon>Agaricales</taxon>
        <taxon>Tricholomatineae</taxon>
        <taxon>Lyophyllaceae</taxon>
        <taxon>Lyophyllum</taxon>
    </lineage>
</organism>
<evidence type="ECO:0000313" key="2">
    <source>
        <dbReference type="Proteomes" id="UP001063166"/>
    </source>
</evidence>
<dbReference type="Proteomes" id="UP001063166">
    <property type="component" value="Unassembled WGS sequence"/>
</dbReference>
<keyword evidence="2" id="KW-1185">Reference proteome</keyword>
<name>A0A9P3PVU6_LYOSH</name>